<sequence>MTNPDPTSPQERTPPGEDLREYLELVDQAVDAITDADVDVDLAAMLTRAGYDPPPVIAQSDLRMAEFELAALSDTIEAADLECELRATSAELDRLRVEVAAARRARHREVGRLHEAVNAAAAAGLRAAEAQERAQGAAVGAEAYVDTALDRAQEIFDRARADAEPKEPERTDPATHRTSRPEEVEEPTRVRSSSRSSRIVPKEPERTDPATHRTSRPEEVEEPTRVRSSSRSSRIVPKEPERTDPATHRTSRPEEVEEPTRVRSSSRSSHSEQHEEDGRGYGGRTR</sequence>
<dbReference type="EMBL" id="QLMJ01000020">
    <property type="protein sequence ID" value="RAK28289.1"/>
    <property type="molecule type" value="Genomic_DNA"/>
</dbReference>
<evidence type="ECO:0000313" key="3">
    <source>
        <dbReference type="EMBL" id="RAK28289.1"/>
    </source>
</evidence>
<feature type="compositionally biased region" description="Basic and acidic residues" evidence="2">
    <location>
        <begin position="269"/>
        <end position="279"/>
    </location>
</feature>
<gene>
    <name evidence="3" type="ORF">B0I29_12057</name>
</gene>
<protein>
    <submittedName>
        <fullName evidence="3">Uncharacterized protein</fullName>
    </submittedName>
</protein>
<feature type="compositionally biased region" description="Basic and acidic residues" evidence="2">
    <location>
        <begin position="158"/>
        <end position="189"/>
    </location>
</feature>
<accession>A0A327Z4F6</accession>
<organism evidence="3 4">
    <name type="scientific">Actinoplanes lutulentus</name>
    <dbReference type="NCBI Taxonomy" id="1287878"/>
    <lineage>
        <taxon>Bacteria</taxon>
        <taxon>Bacillati</taxon>
        <taxon>Actinomycetota</taxon>
        <taxon>Actinomycetes</taxon>
        <taxon>Micromonosporales</taxon>
        <taxon>Micromonosporaceae</taxon>
        <taxon>Actinoplanes</taxon>
    </lineage>
</organism>
<feature type="coiled-coil region" evidence="1">
    <location>
        <begin position="78"/>
        <end position="105"/>
    </location>
</feature>
<reference evidence="3 4" key="1">
    <citation type="submission" date="2018-06" db="EMBL/GenBank/DDBJ databases">
        <title>Genomic Encyclopedia of Type Strains, Phase III (KMG-III): the genomes of soil and plant-associated and newly described type strains.</title>
        <authorList>
            <person name="Whitman W."/>
        </authorList>
    </citation>
    <scope>NUCLEOTIDE SEQUENCE [LARGE SCALE GENOMIC DNA]</scope>
    <source>
        <strain evidence="3 4">CGMCC 4.7090</strain>
    </source>
</reference>
<evidence type="ECO:0000313" key="4">
    <source>
        <dbReference type="Proteomes" id="UP000249341"/>
    </source>
</evidence>
<feature type="compositionally biased region" description="Basic and acidic residues" evidence="2">
    <location>
        <begin position="236"/>
        <end position="261"/>
    </location>
</feature>
<feature type="region of interest" description="Disordered" evidence="2">
    <location>
        <begin position="158"/>
        <end position="286"/>
    </location>
</feature>
<proteinExistence type="predicted"/>
<feature type="compositionally biased region" description="Basic and acidic residues" evidence="2">
    <location>
        <begin position="200"/>
        <end position="225"/>
    </location>
</feature>
<dbReference type="Proteomes" id="UP000249341">
    <property type="component" value="Unassembled WGS sequence"/>
</dbReference>
<dbReference type="RefSeq" id="WP_111653378.1">
    <property type="nucleotide sequence ID" value="NZ_QLMJ01000020.1"/>
</dbReference>
<dbReference type="AlphaFoldDB" id="A0A327Z4F6"/>
<name>A0A327Z4F6_9ACTN</name>
<keyword evidence="4" id="KW-1185">Reference proteome</keyword>
<comment type="caution">
    <text evidence="3">The sequence shown here is derived from an EMBL/GenBank/DDBJ whole genome shotgun (WGS) entry which is preliminary data.</text>
</comment>
<evidence type="ECO:0000256" key="2">
    <source>
        <dbReference type="SAM" id="MobiDB-lite"/>
    </source>
</evidence>
<keyword evidence="1" id="KW-0175">Coiled coil</keyword>
<evidence type="ECO:0000256" key="1">
    <source>
        <dbReference type="SAM" id="Coils"/>
    </source>
</evidence>